<evidence type="ECO:0000313" key="4">
    <source>
        <dbReference type="Proteomes" id="UP000281915"/>
    </source>
</evidence>
<dbReference type="InterPro" id="IPR024465">
    <property type="entry name" value="DUF2399"/>
</dbReference>
<dbReference type="RefSeq" id="WP_023559128.1">
    <property type="nucleotide sequence ID" value="NZ_JBCNED010000040.1"/>
</dbReference>
<accession>A0A3M8D569</accession>
<comment type="caution">
    <text evidence="3">The sequence shown here is derived from an EMBL/GenBank/DDBJ whole genome shotgun (WGS) entry which is preliminary data.</text>
</comment>
<dbReference type="AlphaFoldDB" id="A0A3M8D569"/>
<organism evidence="3 4">
    <name type="scientific">Brevibacillus panacihumi</name>
    <dbReference type="NCBI Taxonomy" id="497735"/>
    <lineage>
        <taxon>Bacteria</taxon>
        <taxon>Bacillati</taxon>
        <taxon>Bacillota</taxon>
        <taxon>Bacilli</taxon>
        <taxon>Bacillales</taxon>
        <taxon>Paenibacillaceae</taxon>
        <taxon>Brevibacillus</taxon>
    </lineage>
</organism>
<dbReference type="EMBL" id="RHHT01000008">
    <property type="protein sequence ID" value="RNB82859.1"/>
    <property type="molecule type" value="Genomic_DNA"/>
</dbReference>
<protein>
    <submittedName>
        <fullName evidence="3">DUF2399 domain-containing protein</fullName>
    </submittedName>
</protein>
<evidence type="ECO:0000259" key="1">
    <source>
        <dbReference type="Pfam" id="PF09664"/>
    </source>
</evidence>
<evidence type="ECO:0000313" key="3">
    <source>
        <dbReference type="EMBL" id="RNB82859.1"/>
    </source>
</evidence>
<feature type="domain" description="Conserved hypothetical protein CHP02679 N terminus" evidence="2">
    <location>
        <begin position="42"/>
        <end position="258"/>
    </location>
</feature>
<evidence type="ECO:0000259" key="2">
    <source>
        <dbReference type="Pfam" id="PF11796"/>
    </source>
</evidence>
<dbReference type="Pfam" id="PF11796">
    <property type="entry name" value="DUF3323"/>
    <property type="match status" value="1"/>
</dbReference>
<name>A0A3M8D569_9BACL</name>
<gene>
    <name evidence="3" type="ORF">EDM58_05595</name>
</gene>
<proteinExistence type="predicted"/>
<reference evidence="3 4" key="1">
    <citation type="submission" date="2018-10" db="EMBL/GenBank/DDBJ databases">
        <title>Phylogenomics of Brevibacillus.</title>
        <authorList>
            <person name="Dunlap C."/>
        </authorList>
    </citation>
    <scope>NUCLEOTIDE SEQUENCE [LARGE SCALE GENOMIC DNA]</scope>
    <source>
        <strain evidence="3 4">JCM 15085</strain>
    </source>
</reference>
<dbReference type="Pfam" id="PF09664">
    <property type="entry name" value="DUF2399"/>
    <property type="match status" value="1"/>
</dbReference>
<sequence length="462" mass="52702">MTKNEDRQLRHQADSYFRSRSQGYDRLFKGLLRKYRSLGHFGGKLTLPRLSLEEADVLTGLLNKRFDPGSDGIIRVSDVESGFAKTKYAQLDLLSILEGYFGEPIVSKKEEQLLQEREWDLFWADLLETVAEEPCSKAQGWIQALAKHQGTGALAVSQWWSASAEELREALLTVVRAVRHLDRMADGEYIRLAVLATQVTGNPHGFDMQTQLGKLLLYAICYILEKVGPSNAEEMTQILYECQILRDDLSSQVAISGIVGQNTRGRGYLGSEKEVYGLPLRTVVKYAGFEPYLMEGGVKRVWIVENPAVFSSILDRWEHDYPEEALPPLVCSSGQFSLAVLALCDRLAAAGCQMFYSGDYDPEGFQMAIRLWRRYGDEHVAFWRYQEEDYTSKVQEIPIEERRWNQLRKLVEDEGSRDLPADLVKTMQTALREYKPVYQEALLDNLYLDIKTALVTRIVERA</sequence>
<dbReference type="Proteomes" id="UP000281915">
    <property type="component" value="Unassembled WGS sequence"/>
</dbReference>
<feature type="domain" description="DUF2399" evidence="1">
    <location>
        <begin position="278"/>
        <end position="449"/>
    </location>
</feature>
<dbReference type="InterPro" id="IPR024466">
    <property type="entry name" value="CHP02679_N"/>
</dbReference>